<sequence>MELWLTVNGQRVSTSTQLDPLTRSVVISLFTHRRADPDDNADVPMGWWGDTWPVVANDRYGSKLWLLQRSKLTNDLVNRVRTYLRDALQWMLTDGVVTRIDIDVKRTGINELGNSIVLWRGNSPLTLSFENFWSAITNGGQ</sequence>
<dbReference type="Pfam" id="PF07409">
    <property type="entry name" value="GP46"/>
    <property type="match status" value="1"/>
</dbReference>
<protein>
    <submittedName>
        <fullName evidence="1">Phage GP46 family protein</fullName>
    </submittedName>
</protein>
<evidence type="ECO:0000313" key="2">
    <source>
        <dbReference type="Proteomes" id="UP000683497"/>
    </source>
</evidence>
<evidence type="ECO:0000313" key="1">
    <source>
        <dbReference type="EMBL" id="QWW81742.1"/>
    </source>
</evidence>
<gene>
    <name evidence="1" type="ORF">KQ929_12010</name>
</gene>
<proteinExistence type="predicted"/>
<keyword evidence="2" id="KW-1185">Reference proteome</keyword>
<reference evidence="1 2" key="1">
    <citation type="submission" date="2021-06" db="EMBL/GenBank/DDBJ databases">
        <title>Leclercia pneumoniae sp. nov.</title>
        <authorList>
            <person name="Hoenemann M."/>
            <person name="Viehweger A."/>
            <person name="Dietze N."/>
        </authorList>
    </citation>
    <scope>NUCLEOTIDE SEQUENCE [LARGE SCALE GENOMIC DNA]</scope>
    <source>
        <strain evidence="2">49125</strain>
    </source>
</reference>
<accession>A0ABX8K699</accession>
<dbReference type="Proteomes" id="UP000683497">
    <property type="component" value="Chromosome"/>
</dbReference>
<organism evidence="1 2">
    <name type="scientific">Leclercia pneumoniae</name>
    <dbReference type="NCBI Taxonomy" id="2815358"/>
    <lineage>
        <taxon>Bacteria</taxon>
        <taxon>Pseudomonadati</taxon>
        <taxon>Pseudomonadota</taxon>
        <taxon>Gammaproteobacteria</taxon>
        <taxon>Enterobacterales</taxon>
        <taxon>Enterobacteriaceae</taxon>
        <taxon>Leclercia</taxon>
    </lineage>
</organism>
<name>A0ABX8K699_9ENTR</name>
<dbReference type="RefSeq" id="WP_207293827.1">
    <property type="nucleotide sequence ID" value="NZ_CP071383.1"/>
</dbReference>
<dbReference type="EMBL" id="CP076838">
    <property type="protein sequence ID" value="QWW81742.1"/>
    <property type="molecule type" value="Genomic_DNA"/>
</dbReference>
<dbReference type="InterPro" id="IPR010877">
    <property type="entry name" value="Phage_Mu_Gp46"/>
</dbReference>